<keyword evidence="8" id="KW-1185">Reference proteome</keyword>
<dbReference type="InterPro" id="IPR015421">
    <property type="entry name" value="PyrdxlP-dep_Trfase_major"/>
</dbReference>
<evidence type="ECO:0000256" key="5">
    <source>
        <dbReference type="ARBA" id="ARBA00022898"/>
    </source>
</evidence>
<dbReference type="GO" id="GO:0008483">
    <property type="term" value="F:transaminase activity"/>
    <property type="evidence" value="ECO:0007669"/>
    <property type="project" value="UniProtKB-KW"/>
</dbReference>
<keyword evidence="5" id="KW-0663">Pyridoxal phosphate</keyword>
<dbReference type="SUPFAM" id="SSF53383">
    <property type="entry name" value="PLP-dependent transferases"/>
    <property type="match status" value="1"/>
</dbReference>
<comment type="similarity">
    <text evidence="2">Belongs to the alliinase family.</text>
</comment>
<dbReference type="PANTHER" id="PTHR43795:SF15">
    <property type="entry name" value="TRYPTOPHAN AMINOTRANSFERASE-RELATED PROTEIN 1"/>
    <property type="match status" value="1"/>
</dbReference>
<proteinExistence type="inferred from homology"/>
<dbReference type="InterPro" id="IPR006948">
    <property type="entry name" value="Alliinase_C"/>
</dbReference>
<accession>A0AAN7FPM7</accession>
<protein>
    <recommendedName>
        <fullName evidence="6">Alliinase C-terminal domain-containing protein</fullName>
    </recommendedName>
</protein>
<evidence type="ECO:0000256" key="3">
    <source>
        <dbReference type="ARBA" id="ARBA00011738"/>
    </source>
</evidence>
<dbReference type="PANTHER" id="PTHR43795">
    <property type="entry name" value="BIFUNCTIONAL ASPARTATE AMINOTRANSFERASE AND GLUTAMATE/ASPARTATE-PREPHENATE AMINOTRANSFERASE-RELATED"/>
    <property type="match status" value="1"/>
</dbReference>
<keyword evidence="4" id="KW-0808">Transferase</keyword>
<dbReference type="EMBL" id="JAXUIC010000004">
    <property type="protein sequence ID" value="KAK4595111.1"/>
    <property type="molecule type" value="Genomic_DNA"/>
</dbReference>
<dbReference type="InterPro" id="IPR015424">
    <property type="entry name" value="PyrdxlP-dep_Trfase"/>
</dbReference>
<sequence length="413" mass="45651">MVSTKSLVAATSIKCNSDDKCSLASANGTRTSSLSSSDSVLNLSLGDPMMFEPFWKKMSDKYNVTIGGGDLMSYFSDGNNVCWFLEPELGAAIRRLHGVVGNAVTDDRYIVVGTGSSQLFQALLYAFTTPGGPDPVSVVSSAPYYSSYAEVAGFLRSELYKWEGDAYKFNKKGAYIEVVNSPNNPDGTLREAVVMNRTGNGNGKLIYDFAYYWPQFTAITGAADYDNMLFTISKCTGHAGSRIGWALVKDKDIAKKMTEYITISSIGVSKESQFRAAKIIEVVCNGSQNVVGSVKSENFFEYGRKILSKRWQKLRETIQNSEYLILPKYPQEHCLFSGKLAETLSAYAWLESKDDTKDCNEFLRGLKIVGKSGKICGAHQKFARVNLMCREEEFNQFIERLSATRGKGIINGH</sequence>
<dbReference type="InterPro" id="IPR015422">
    <property type="entry name" value="PyrdxlP-dep_Trfase_small"/>
</dbReference>
<feature type="domain" description="Alliinase C-terminal" evidence="6">
    <location>
        <begin position="42"/>
        <end position="403"/>
    </location>
</feature>
<evidence type="ECO:0000256" key="4">
    <source>
        <dbReference type="ARBA" id="ARBA00022576"/>
    </source>
</evidence>
<evidence type="ECO:0000259" key="6">
    <source>
        <dbReference type="Pfam" id="PF04864"/>
    </source>
</evidence>
<evidence type="ECO:0000256" key="1">
    <source>
        <dbReference type="ARBA" id="ARBA00001933"/>
    </source>
</evidence>
<comment type="cofactor">
    <cofactor evidence="1">
        <name>pyridoxal 5'-phosphate</name>
        <dbReference type="ChEBI" id="CHEBI:597326"/>
    </cofactor>
</comment>
<comment type="subunit">
    <text evidence="3">Homodimer.</text>
</comment>
<dbReference type="Gene3D" id="2.10.25.30">
    <property type="entry name" value="EGF-like, alliinase"/>
    <property type="match status" value="1"/>
</dbReference>
<dbReference type="InterPro" id="IPR050478">
    <property type="entry name" value="Ethylene_sulfur-biosynth"/>
</dbReference>
<dbReference type="Gene3D" id="3.90.1150.10">
    <property type="entry name" value="Aspartate Aminotransferase, domain 1"/>
    <property type="match status" value="1"/>
</dbReference>
<dbReference type="GO" id="GO:0016846">
    <property type="term" value="F:carbon-sulfur lyase activity"/>
    <property type="evidence" value="ECO:0007669"/>
    <property type="project" value="InterPro"/>
</dbReference>
<dbReference type="Proteomes" id="UP001324115">
    <property type="component" value="Unassembled WGS sequence"/>
</dbReference>
<dbReference type="Pfam" id="PF04864">
    <property type="entry name" value="Alliinase_C"/>
    <property type="match status" value="1"/>
</dbReference>
<dbReference type="CDD" id="cd00609">
    <property type="entry name" value="AAT_like"/>
    <property type="match status" value="1"/>
</dbReference>
<evidence type="ECO:0000313" key="7">
    <source>
        <dbReference type="EMBL" id="KAK4595111.1"/>
    </source>
</evidence>
<comment type="caution">
    <text evidence="7">The sequence shown here is derived from an EMBL/GenBank/DDBJ whole genome shotgun (WGS) entry which is preliminary data.</text>
</comment>
<keyword evidence="4" id="KW-0032">Aminotransferase</keyword>
<organism evidence="7 8">
    <name type="scientific">Quercus rubra</name>
    <name type="common">Northern red oak</name>
    <name type="synonym">Quercus borealis</name>
    <dbReference type="NCBI Taxonomy" id="3512"/>
    <lineage>
        <taxon>Eukaryota</taxon>
        <taxon>Viridiplantae</taxon>
        <taxon>Streptophyta</taxon>
        <taxon>Embryophyta</taxon>
        <taxon>Tracheophyta</taxon>
        <taxon>Spermatophyta</taxon>
        <taxon>Magnoliopsida</taxon>
        <taxon>eudicotyledons</taxon>
        <taxon>Gunneridae</taxon>
        <taxon>Pentapetalae</taxon>
        <taxon>rosids</taxon>
        <taxon>fabids</taxon>
        <taxon>Fagales</taxon>
        <taxon>Fagaceae</taxon>
        <taxon>Quercus</taxon>
    </lineage>
</organism>
<evidence type="ECO:0000256" key="2">
    <source>
        <dbReference type="ARBA" id="ARBA00006312"/>
    </source>
</evidence>
<gene>
    <name evidence="7" type="ORF">RGQ29_018750</name>
</gene>
<name>A0AAN7FPM7_QUERU</name>
<reference evidence="7 8" key="1">
    <citation type="journal article" date="2023" name="G3 (Bethesda)">
        <title>A haplotype-resolved chromosome-scale genome for Quercus rubra L. provides insights into the genetics of adaptive traits for red oak species.</title>
        <authorList>
            <person name="Kapoor B."/>
            <person name="Jenkins J."/>
            <person name="Schmutz J."/>
            <person name="Zhebentyayeva T."/>
            <person name="Kuelheim C."/>
            <person name="Coggeshall M."/>
            <person name="Heim C."/>
            <person name="Lasky J.R."/>
            <person name="Leites L."/>
            <person name="Islam-Faridi N."/>
            <person name="Romero-Severson J."/>
            <person name="DeLeo V.L."/>
            <person name="Lucas S.M."/>
            <person name="Lazic D."/>
            <person name="Gailing O."/>
            <person name="Carlson J."/>
            <person name="Staton M."/>
        </authorList>
    </citation>
    <scope>NUCLEOTIDE SEQUENCE [LARGE SCALE GENOMIC DNA]</scope>
    <source>
        <strain evidence="7">Pseudo-F2</strain>
    </source>
</reference>
<evidence type="ECO:0000313" key="8">
    <source>
        <dbReference type="Proteomes" id="UP001324115"/>
    </source>
</evidence>
<dbReference type="Gene3D" id="3.40.640.10">
    <property type="entry name" value="Type I PLP-dependent aspartate aminotransferase-like (Major domain)"/>
    <property type="match status" value="1"/>
</dbReference>
<dbReference type="GO" id="GO:0006520">
    <property type="term" value="P:amino acid metabolic process"/>
    <property type="evidence" value="ECO:0007669"/>
    <property type="project" value="TreeGrafter"/>
</dbReference>
<dbReference type="AlphaFoldDB" id="A0AAN7FPM7"/>
<dbReference type="InterPro" id="IPR037029">
    <property type="entry name" value="Alliinase_N_sf"/>
</dbReference>